<dbReference type="Gene3D" id="3.30.379.10">
    <property type="entry name" value="Chitobiase/beta-hexosaminidase domain 2-like"/>
    <property type="match status" value="1"/>
</dbReference>
<gene>
    <name evidence="3" type="ordered locus">MROS_2092</name>
</gene>
<dbReference type="PANTHER" id="PTHR37842">
    <property type="match status" value="1"/>
</dbReference>
<evidence type="ECO:0000313" key="3">
    <source>
        <dbReference type="EMBL" id="AFN75322.1"/>
    </source>
</evidence>
<dbReference type="GO" id="GO:0005975">
    <property type="term" value="P:carbohydrate metabolic process"/>
    <property type="evidence" value="ECO:0007669"/>
    <property type="project" value="UniProtKB-ARBA"/>
</dbReference>
<dbReference type="PANTHER" id="PTHR37842:SF2">
    <property type="entry name" value="GYLCOSYL HYDROLASE 115 C-TERMINAL DOMAIN-CONTAINING PROTEIN"/>
    <property type="match status" value="1"/>
</dbReference>
<reference evidence="3 4" key="1">
    <citation type="journal article" date="2013" name="PLoS ONE">
        <title>Genomic analysis of Melioribacter roseus, facultatively anaerobic organotrophic bacterium representing a novel deep lineage within Bacteriodetes/Chlorobi group.</title>
        <authorList>
            <person name="Kadnikov V.V."/>
            <person name="Mardanov A.V."/>
            <person name="Podosokorskaya O.A."/>
            <person name="Gavrilov S.N."/>
            <person name="Kublanov I.V."/>
            <person name="Beletsky A.V."/>
            <person name="Bonch-Osmolovskaya E.A."/>
            <person name="Ravin N.V."/>
        </authorList>
    </citation>
    <scope>NUCLEOTIDE SEQUENCE [LARGE SCALE GENOMIC DNA]</scope>
    <source>
        <strain evidence="4">JCM 17771 / P3M-2</strain>
    </source>
</reference>
<dbReference type="eggNOG" id="ENOG502Z7KK">
    <property type="taxonomic scope" value="Bacteria"/>
</dbReference>
<evidence type="ECO:0000259" key="2">
    <source>
        <dbReference type="Pfam" id="PF17829"/>
    </source>
</evidence>
<dbReference type="InterPro" id="IPR031924">
    <property type="entry name" value="GH115"/>
</dbReference>
<dbReference type="Pfam" id="PF15979">
    <property type="entry name" value="Glyco_hydro_115"/>
    <property type="match status" value="1"/>
</dbReference>
<sequence length="951" mass="110170">MKKLIALIISILTLQNGILYGGNYITTQKEESAFTIAEKGKAAPIFYANDDYPGVIRVIKQLSLDIESVANIKPEVYDRNYPATDFAIIIGTYNKSSLIKKLIEQNKIDIKNLEGRWEQFFIITAEDIMPGVKKALLIVGSDKRGTIFGIYDLSEKMGVSPWYWWADVPVKKKEAVYVKPVNFTMGEPAVQYRGIFINDEAPALTGWAYEKFGGFNHRFYQHVFELILRLKGNFLWPAMWGKSFFDDDSLNHKLADEYGIVISTSHHEPMMRAHVEWARYGKGPWNYTKNDSVLRGFWREGIKRMNGYESIVTIGMRGDGDEPMSRDANIALLERIVDDQRKIIEEVTGKKAEETPQVWALYKEVQEYYDKGMRVPDDVTLLLCDDNWGNIRKLPDLNEKPRKGGYGIYYHYDYVGGPRNYKWINTNQIERVWEQMHLAYEYGARKIWIVNVGDIKPMEFPIDFFLDYAWNPEFIPLEKLGEYSYEWAKEQFGEKYARDIAEILDKYTKYNSRRKPELLSPETYSLVNFREFERVTEEYKSLYEKAKMIDRKLPAEYHDAYYQLVLHPVEASSNLYELYFVTAKNRMYAKQKRVLTNQTAQKVKELFERDSLITEYYHTKIAGGKWNHMMSQTHIGYTYWQQPDKNYMPKIEIIGNPNKSEMGVAVEGTEDFYPDSKSLALPAFESVYDQKYFIEIFNRGEKPFDYKIVADDIFIIENKTGTVETEKRIWISIDWQKAKIGSENYVVKITGPYDEVCSINAVVENPGQLDCDNYFVETNNYVSIEAKDYSRKIESGNIKWVTIPNLGRTSSAVTFFPVTANLELSEESPRLEYDIYLFDKGNINVNVYLSPTLDFNDHHAEDSIGLRFAVSLDDETPVVVNMHKGINLKLWEKWVADNINVQKTSHVVESPGRHVLKIWAIDPGVVIQKIVIESGETGYSYLGPPESVCGD</sequence>
<keyword evidence="4" id="KW-1185">Reference proteome</keyword>
<evidence type="ECO:0000256" key="1">
    <source>
        <dbReference type="ARBA" id="ARBA00022801"/>
    </source>
</evidence>
<keyword evidence="1" id="KW-0378">Hydrolase</keyword>
<evidence type="ECO:0000313" key="4">
    <source>
        <dbReference type="Proteomes" id="UP000009011"/>
    </source>
</evidence>
<dbReference type="GO" id="GO:0016787">
    <property type="term" value="F:hydrolase activity"/>
    <property type="evidence" value="ECO:0007669"/>
    <property type="project" value="UniProtKB-KW"/>
</dbReference>
<protein>
    <recommendedName>
        <fullName evidence="2">Gylcosyl hydrolase 115 C-terminal domain-containing protein</fullName>
    </recommendedName>
</protein>
<dbReference type="Gene3D" id="1.20.58.2150">
    <property type="match status" value="1"/>
</dbReference>
<dbReference type="InterPro" id="IPR042301">
    <property type="entry name" value="GH115_sf"/>
</dbReference>
<dbReference type="OrthoDB" id="8727830at2"/>
<dbReference type="SUPFAM" id="SSF55545">
    <property type="entry name" value="beta-N-acetylhexosaminidase-like domain"/>
    <property type="match status" value="1"/>
</dbReference>
<dbReference type="AlphaFoldDB" id="I6YXM2"/>
<dbReference type="STRING" id="1191523.MROS_2092"/>
<dbReference type="EMBL" id="CP003557">
    <property type="protein sequence ID" value="AFN75322.1"/>
    <property type="molecule type" value="Genomic_DNA"/>
</dbReference>
<organism evidence="3 4">
    <name type="scientific">Melioribacter roseus (strain DSM 23840 / JCM 17771 / VKM B-2668 / P3M-2)</name>
    <dbReference type="NCBI Taxonomy" id="1191523"/>
    <lineage>
        <taxon>Bacteria</taxon>
        <taxon>Pseudomonadati</taxon>
        <taxon>Ignavibacteriota</taxon>
        <taxon>Ignavibacteria</taxon>
        <taxon>Ignavibacteriales</taxon>
        <taxon>Melioribacteraceae</taxon>
        <taxon>Melioribacter</taxon>
    </lineage>
</organism>
<dbReference type="PATRIC" id="fig|1191523.3.peg.2212"/>
<dbReference type="KEGG" id="mro:MROS_2092"/>
<dbReference type="Gene3D" id="2.60.120.1620">
    <property type="match status" value="1"/>
</dbReference>
<dbReference type="HOGENOM" id="CLU_004852_0_0_10"/>
<feature type="domain" description="Gylcosyl hydrolase 115 C-terminal" evidence="2">
    <location>
        <begin position="775"/>
        <end position="946"/>
    </location>
</feature>
<accession>I6YXM2</accession>
<dbReference type="InterPro" id="IPR041437">
    <property type="entry name" value="GH115_C"/>
</dbReference>
<dbReference type="InterPro" id="IPR029018">
    <property type="entry name" value="Hex-like_dom2"/>
</dbReference>
<dbReference type="Gene3D" id="3.20.20.520">
    <property type="entry name" value="Glycosyl hydrolase family 115"/>
    <property type="match status" value="1"/>
</dbReference>
<dbReference type="Proteomes" id="UP000009011">
    <property type="component" value="Chromosome"/>
</dbReference>
<dbReference type="Pfam" id="PF17829">
    <property type="entry name" value="GH115_C"/>
    <property type="match status" value="1"/>
</dbReference>
<name>I6YXM2_MELRP</name>
<dbReference type="RefSeq" id="WP_014856754.1">
    <property type="nucleotide sequence ID" value="NC_018178.1"/>
</dbReference>
<proteinExistence type="predicted"/>